<dbReference type="AlphaFoldDB" id="A0A8J4A7B4"/>
<comment type="caution">
    <text evidence="1">The sequence shown here is derived from an EMBL/GenBank/DDBJ whole genome shotgun (WGS) entry which is preliminary data.</text>
</comment>
<dbReference type="SUPFAM" id="SSF110849">
    <property type="entry name" value="ParB/Sulfiredoxin"/>
    <property type="match status" value="1"/>
</dbReference>
<evidence type="ECO:0000313" key="2">
    <source>
        <dbReference type="Proteomes" id="UP000614996"/>
    </source>
</evidence>
<sequence>MRAGTFDWEQSPISVVTDGDGTQYVVDGHHRLAAARMAGVDEVRIIDVTDQLNDGGFLGYSDMAD</sequence>
<dbReference type="Proteomes" id="UP000614996">
    <property type="component" value="Unassembled WGS sequence"/>
</dbReference>
<dbReference type="InterPro" id="IPR036086">
    <property type="entry name" value="ParB/Sulfiredoxin_sf"/>
</dbReference>
<protein>
    <recommendedName>
        <fullName evidence="3">ParB/Sulfiredoxin domain-containing protein</fullName>
    </recommendedName>
</protein>
<dbReference type="InterPro" id="IPR014956">
    <property type="entry name" value="ParBc_2"/>
</dbReference>
<dbReference type="EMBL" id="BOPO01000022">
    <property type="protein sequence ID" value="GIL26351.1"/>
    <property type="molecule type" value="Genomic_DNA"/>
</dbReference>
<gene>
    <name evidence="1" type="ORF">NUM_16050</name>
</gene>
<dbReference type="CDD" id="cd16387">
    <property type="entry name" value="ParB_N_Srx"/>
    <property type="match status" value="1"/>
</dbReference>
<dbReference type="RefSeq" id="WP_207124145.1">
    <property type="nucleotide sequence ID" value="NZ_BOPO01000022.1"/>
</dbReference>
<dbReference type="Gene3D" id="3.90.1530.10">
    <property type="entry name" value="Conserved hypothetical protein from pyrococcus furiosus pfu- 392566-001, ParB domain"/>
    <property type="match status" value="1"/>
</dbReference>
<name>A0A8J4A7B4_9ACTN</name>
<reference evidence="2" key="1">
    <citation type="journal article" date="2021" name="Int. J. Syst. Evol. Microbiol.">
        <title>Actinocatenispora comari sp. nov., an endophytic actinomycete isolated from aerial parts of Comarum salesowianum.</title>
        <authorList>
            <person name="Oyunbileg N."/>
            <person name="Iizaka Y."/>
            <person name="Hamada M."/>
            <person name="Davaapurev B.O."/>
            <person name="Fukumoto A."/>
            <person name="Tsetseg B."/>
            <person name="Kato F."/>
            <person name="Tamura T."/>
            <person name="Batkhuu J."/>
            <person name="Anzai Y."/>
        </authorList>
    </citation>
    <scope>NUCLEOTIDE SEQUENCE [LARGE SCALE GENOMIC DNA]</scope>
    <source>
        <strain evidence="2">NUM-2625</strain>
    </source>
</reference>
<keyword evidence="2" id="KW-1185">Reference proteome</keyword>
<accession>A0A8J4A7B4</accession>
<dbReference type="Pfam" id="PF08857">
    <property type="entry name" value="ParBc_2"/>
    <property type="match status" value="1"/>
</dbReference>
<evidence type="ECO:0008006" key="3">
    <source>
        <dbReference type="Google" id="ProtNLM"/>
    </source>
</evidence>
<evidence type="ECO:0000313" key="1">
    <source>
        <dbReference type="EMBL" id="GIL26351.1"/>
    </source>
</evidence>
<proteinExistence type="predicted"/>
<organism evidence="1 2">
    <name type="scientific">Actinocatenispora comari</name>
    <dbReference type="NCBI Taxonomy" id="2807577"/>
    <lineage>
        <taxon>Bacteria</taxon>
        <taxon>Bacillati</taxon>
        <taxon>Actinomycetota</taxon>
        <taxon>Actinomycetes</taxon>
        <taxon>Micromonosporales</taxon>
        <taxon>Micromonosporaceae</taxon>
        <taxon>Actinocatenispora</taxon>
    </lineage>
</organism>